<evidence type="ECO:0000313" key="2">
    <source>
        <dbReference type="Proteomes" id="UP000821865"/>
    </source>
</evidence>
<sequence>MNGDRRLVLATLAGRGGVAGAEGDDAKREKKWAYLSGVAAAASLWLEAPPAPSAASGPDGGNLGNSSSSSSFSLTPALFNLSVWAAALPPPTPRLPSAVPLLPRLGACRRFRLLPRSRAAAAMARCWGTSGEVDCKSSSCISTKKPSKALNNTKFCCCLGDFCNVNVTDGYIPTDDDSTEAYLPEQYRAEPGGQTVVIVIVGCLLLLATMVGVVVLYWRCASPKPKPGLDSAHLMEAPQLQSPMLDLDSLKIQARFTSFLQETIGKGRYGCVCKGSLNDCTVAVKIFAQHHHHYYANEKDIYKLFHGDLPFLPRLIGADERTCPDGRREWMLVLTHVPKGCLAGATAQDHSRLAQLMSDGPVNHQRTGLLTHRRYIQNGEEQHAETNSLADVGTLRYMAPEVLEGAVNLRDCESSLKQVDVYALGLVLWEIATRCSDLYQGMSVPDYKMPFEAEVGAYPSTDQMQVLVARHKARPLFPDIWKDSNPAVRALKETIEDCWDHDAEARLTAVCVEERLTELPVLWERHKAGLSVAGVSPTINATWPQQPRGPPLCLLGSGGGLSVSVVTQRDTERSETTAETLLSPSLSSDGGGGQPKNSITNNVVHLPSMPLQPHQGRNPCLERNLMMEPAEEVAISGNTLLEQDTAGRSKGLPPYTRLNEMSTTPITATAEDNSVALALGDLLGGSTRTCHPIPYVQNAVHVSTVIPKQPNLPGNGHKLQAAAKKPSERQNHHPFGSIFRKSNSKASNNASNAESRPQRRVLRGLFGRRSWDNNSQAATVTVHKGQGAAHSELVNAGGWVDKLPVNTEVQMMVDGACRVRPVSADAETSPLLQSKDINDNCRDGEEEGRLPRPTTLPLRTYLQPKGATADSNCATVHQPPSLVRTGGEQQAGPLAQQQQQQTCTREA</sequence>
<gene>
    <name evidence="1" type="ORF">HPB49_010024</name>
</gene>
<name>A0ACB8CKK9_DERSI</name>
<organism evidence="1 2">
    <name type="scientific">Dermacentor silvarum</name>
    <name type="common">Tick</name>
    <dbReference type="NCBI Taxonomy" id="543639"/>
    <lineage>
        <taxon>Eukaryota</taxon>
        <taxon>Metazoa</taxon>
        <taxon>Ecdysozoa</taxon>
        <taxon>Arthropoda</taxon>
        <taxon>Chelicerata</taxon>
        <taxon>Arachnida</taxon>
        <taxon>Acari</taxon>
        <taxon>Parasitiformes</taxon>
        <taxon>Ixodida</taxon>
        <taxon>Ixodoidea</taxon>
        <taxon>Ixodidae</taxon>
        <taxon>Rhipicephalinae</taxon>
        <taxon>Dermacentor</taxon>
    </lineage>
</organism>
<evidence type="ECO:0000313" key="1">
    <source>
        <dbReference type="EMBL" id="KAH7945366.1"/>
    </source>
</evidence>
<proteinExistence type="predicted"/>
<protein>
    <submittedName>
        <fullName evidence="1">Uncharacterized protein</fullName>
    </submittedName>
</protein>
<dbReference type="Proteomes" id="UP000821865">
    <property type="component" value="Chromosome 6"/>
</dbReference>
<accession>A0ACB8CKK9</accession>
<dbReference type="EMBL" id="CM023475">
    <property type="protein sequence ID" value="KAH7945366.1"/>
    <property type="molecule type" value="Genomic_DNA"/>
</dbReference>
<reference evidence="1" key="1">
    <citation type="submission" date="2020-05" db="EMBL/GenBank/DDBJ databases">
        <title>Large-scale comparative analyses of tick genomes elucidate their genetic diversity and vector capacities.</title>
        <authorList>
            <person name="Jia N."/>
            <person name="Wang J."/>
            <person name="Shi W."/>
            <person name="Du L."/>
            <person name="Sun Y."/>
            <person name="Zhan W."/>
            <person name="Jiang J."/>
            <person name="Wang Q."/>
            <person name="Zhang B."/>
            <person name="Ji P."/>
            <person name="Sakyi L.B."/>
            <person name="Cui X."/>
            <person name="Yuan T."/>
            <person name="Jiang B."/>
            <person name="Yang W."/>
            <person name="Lam T.T.-Y."/>
            <person name="Chang Q."/>
            <person name="Ding S."/>
            <person name="Wang X."/>
            <person name="Zhu J."/>
            <person name="Ruan X."/>
            <person name="Zhao L."/>
            <person name="Wei J."/>
            <person name="Que T."/>
            <person name="Du C."/>
            <person name="Cheng J."/>
            <person name="Dai P."/>
            <person name="Han X."/>
            <person name="Huang E."/>
            <person name="Gao Y."/>
            <person name="Liu J."/>
            <person name="Shao H."/>
            <person name="Ye R."/>
            <person name="Li L."/>
            <person name="Wei W."/>
            <person name="Wang X."/>
            <person name="Wang C."/>
            <person name="Yang T."/>
            <person name="Huo Q."/>
            <person name="Li W."/>
            <person name="Guo W."/>
            <person name="Chen H."/>
            <person name="Zhou L."/>
            <person name="Ni X."/>
            <person name="Tian J."/>
            <person name="Zhou Y."/>
            <person name="Sheng Y."/>
            <person name="Liu T."/>
            <person name="Pan Y."/>
            <person name="Xia L."/>
            <person name="Li J."/>
            <person name="Zhao F."/>
            <person name="Cao W."/>
        </authorList>
    </citation>
    <scope>NUCLEOTIDE SEQUENCE</scope>
    <source>
        <strain evidence="1">Dsil-2018</strain>
    </source>
</reference>
<keyword evidence="2" id="KW-1185">Reference proteome</keyword>
<comment type="caution">
    <text evidence="1">The sequence shown here is derived from an EMBL/GenBank/DDBJ whole genome shotgun (WGS) entry which is preliminary data.</text>
</comment>